<dbReference type="EMBL" id="CM056744">
    <property type="protein sequence ID" value="KAJ8666374.1"/>
    <property type="molecule type" value="Genomic_DNA"/>
</dbReference>
<evidence type="ECO:0000313" key="2">
    <source>
        <dbReference type="Proteomes" id="UP001239111"/>
    </source>
</evidence>
<accession>A0ACC2N5P5</accession>
<sequence length="125" mass="13865">MPVIPSALEEEEDEVVSPIIFGEYERGLRQSGFELDLSQVLKGWDVGVKTTKKEEIAICSPECAYGKASSPPKIPPDATFKFKAEITDWVRKDLSPLEDKGITRQQIKAGEGYLTGDYSGKSLQR</sequence>
<organism evidence="1 2">
    <name type="scientific">Eretmocerus hayati</name>
    <dbReference type="NCBI Taxonomy" id="131215"/>
    <lineage>
        <taxon>Eukaryota</taxon>
        <taxon>Metazoa</taxon>
        <taxon>Ecdysozoa</taxon>
        <taxon>Arthropoda</taxon>
        <taxon>Hexapoda</taxon>
        <taxon>Insecta</taxon>
        <taxon>Pterygota</taxon>
        <taxon>Neoptera</taxon>
        <taxon>Endopterygota</taxon>
        <taxon>Hymenoptera</taxon>
        <taxon>Apocrita</taxon>
        <taxon>Proctotrupomorpha</taxon>
        <taxon>Chalcidoidea</taxon>
        <taxon>Aphelinidae</taxon>
        <taxon>Aphelininae</taxon>
        <taxon>Eretmocerus</taxon>
    </lineage>
</organism>
<reference evidence="1" key="1">
    <citation type="submission" date="2023-04" db="EMBL/GenBank/DDBJ databases">
        <title>A chromosome-level genome assembly of the parasitoid wasp Eretmocerus hayati.</title>
        <authorList>
            <person name="Zhong Y."/>
            <person name="Liu S."/>
            <person name="Liu Y."/>
        </authorList>
    </citation>
    <scope>NUCLEOTIDE SEQUENCE</scope>
    <source>
        <strain evidence="1">ZJU_SS_LIU_2023</strain>
    </source>
</reference>
<comment type="caution">
    <text evidence="1">The sequence shown here is derived from an EMBL/GenBank/DDBJ whole genome shotgun (WGS) entry which is preliminary data.</text>
</comment>
<dbReference type="Proteomes" id="UP001239111">
    <property type="component" value="Chromosome 4"/>
</dbReference>
<gene>
    <name evidence="1" type="ORF">QAD02_008036</name>
</gene>
<evidence type="ECO:0000313" key="1">
    <source>
        <dbReference type="EMBL" id="KAJ8666374.1"/>
    </source>
</evidence>
<proteinExistence type="predicted"/>
<name>A0ACC2N5P5_9HYME</name>
<protein>
    <submittedName>
        <fullName evidence="1">Uncharacterized protein</fullName>
    </submittedName>
</protein>
<keyword evidence="2" id="KW-1185">Reference proteome</keyword>